<sequence>MGFDEASEEKNAPSVQPLPSTQSQTTDLQTLPNDCEKVHSTRLSTSEIATDEEQGSPDTEPLGFVRTIRGFRWFLVVAGTLSTVTLYALDNTIVADITPAIVNSLGEVEKTPWISVGFFLGGLSTIFMAGKVYTLFDAKYLYIASTALFMVGSAICGAASSMDMEIIGRVLAGIGGNAMYCGVLTILSVNTTDAERPSILGLTGMVWGVSTILGPVVGGALELYDWRFAFYINLFIGALFAPILIFIVPRYNPRQGQTERIRLREFDYIGIVLSMGAFVAILMLINLGGTIYAWSSGSMIALYVVTPLCWTALFAQQIFVFGTTRTQRILPLDLLSSKEPLLITIVFASTIGAMFVPIYYIPLYFQFTRGDSAILAAVRLLPLIVLYVFVVLVTSQALPRLPRYKWYFTLGNLISLPGMVILSRMDESTSKATIYGASILIGVGSGFIGQNPYAVVQGILPIKSRHNATTLMTVAQIGGATFSLGIAGAIFFNLGLSSLQQLLPDAASDQIQGVLTGTSGDLYKTLSAAQQQDVVRAIVTTMRQTFIVGYVGNAVGLLCGLGMKDQSMFVGGS</sequence>
<feature type="transmembrane region" description="Helical" evidence="8">
    <location>
        <begin position="166"/>
        <end position="187"/>
    </location>
</feature>
<dbReference type="Proteomes" id="UP001305779">
    <property type="component" value="Unassembled WGS sequence"/>
</dbReference>
<evidence type="ECO:0000256" key="7">
    <source>
        <dbReference type="SAM" id="MobiDB-lite"/>
    </source>
</evidence>
<comment type="similarity">
    <text evidence="2">Belongs to the major facilitator superfamily. TCR/Tet family.</text>
</comment>
<feature type="transmembrane region" description="Helical" evidence="8">
    <location>
        <begin position="140"/>
        <end position="160"/>
    </location>
</feature>
<feature type="region of interest" description="Disordered" evidence="7">
    <location>
        <begin position="1"/>
        <end position="33"/>
    </location>
</feature>
<feature type="transmembrane region" description="Helical" evidence="8">
    <location>
        <begin position="468"/>
        <end position="492"/>
    </location>
</feature>
<feature type="transmembrane region" description="Helical" evidence="8">
    <location>
        <begin position="199"/>
        <end position="216"/>
    </location>
</feature>
<evidence type="ECO:0000256" key="6">
    <source>
        <dbReference type="ARBA" id="ARBA00023136"/>
    </source>
</evidence>
<evidence type="ECO:0000256" key="1">
    <source>
        <dbReference type="ARBA" id="ARBA00004141"/>
    </source>
</evidence>
<keyword evidence="3" id="KW-0813">Transport</keyword>
<protein>
    <recommendedName>
        <fullName evidence="9">Major facilitator superfamily (MFS) profile domain-containing protein</fullName>
    </recommendedName>
</protein>
<feature type="compositionally biased region" description="Low complexity" evidence="7">
    <location>
        <begin position="18"/>
        <end position="32"/>
    </location>
</feature>
<accession>A0ABR0EW21</accession>
<comment type="subcellular location">
    <subcellularLocation>
        <location evidence="1">Membrane</location>
        <topology evidence="1">Multi-pass membrane protein</topology>
    </subcellularLocation>
</comment>
<dbReference type="SUPFAM" id="SSF103473">
    <property type="entry name" value="MFS general substrate transporter"/>
    <property type="match status" value="1"/>
</dbReference>
<dbReference type="InterPro" id="IPR036259">
    <property type="entry name" value="MFS_trans_sf"/>
</dbReference>
<feature type="transmembrane region" description="Helical" evidence="8">
    <location>
        <begin position="373"/>
        <end position="394"/>
    </location>
</feature>
<feature type="transmembrane region" description="Helical" evidence="8">
    <location>
        <begin position="113"/>
        <end position="133"/>
    </location>
</feature>
<proteinExistence type="inferred from homology"/>
<keyword evidence="11" id="KW-1185">Reference proteome</keyword>
<dbReference type="PROSITE" id="PS50850">
    <property type="entry name" value="MFS"/>
    <property type="match status" value="1"/>
</dbReference>
<evidence type="ECO:0000256" key="4">
    <source>
        <dbReference type="ARBA" id="ARBA00022692"/>
    </source>
</evidence>
<dbReference type="PANTHER" id="PTHR23501">
    <property type="entry name" value="MAJOR FACILITATOR SUPERFAMILY"/>
    <property type="match status" value="1"/>
</dbReference>
<name>A0ABR0EW21_ZASCE</name>
<feature type="domain" description="Major facilitator superfamily (MFS) profile" evidence="9">
    <location>
        <begin position="76"/>
        <end position="568"/>
    </location>
</feature>
<dbReference type="PANTHER" id="PTHR23501:SF12">
    <property type="entry name" value="MAJOR FACILITATOR SUPERFAMILY (MFS) PROFILE DOMAIN-CONTAINING PROTEIN-RELATED"/>
    <property type="match status" value="1"/>
</dbReference>
<evidence type="ECO:0000313" key="10">
    <source>
        <dbReference type="EMBL" id="KAK4505702.1"/>
    </source>
</evidence>
<evidence type="ECO:0000313" key="11">
    <source>
        <dbReference type="Proteomes" id="UP001305779"/>
    </source>
</evidence>
<feature type="transmembrane region" description="Helical" evidence="8">
    <location>
        <begin position="71"/>
        <end position="89"/>
    </location>
</feature>
<evidence type="ECO:0000256" key="3">
    <source>
        <dbReference type="ARBA" id="ARBA00022448"/>
    </source>
</evidence>
<feature type="transmembrane region" description="Helical" evidence="8">
    <location>
        <begin position="228"/>
        <end position="248"/>
    </location>
</feature>
<gene>
    <name evidence="10" type="ORF">PRZ48_003667</name>
</gene>
<dbReference type="Gene3D" id="1.20.1250.20">
    <property type="entry name" value="MFS general substrate transporter like domains"/>
    <property type="match status" value="1"/>
</dbReference>
<keyword evidence="5 8" id="KW-1133">Transmembrane helix</keyword>
<comment type="caution">
    <text evidence="10">The sequence shown here is derived from an EMBL/GenBank/DDBJ whole genome shotgun (WGS) entry which is preliminary data.</text>
</comment>
<organism evidence="10 11">
    <name type="scientific">Zasmidium cellare</name>
    <name type="common">Wine cellar mold</name>
    <name type="synonym">Racodium cellare</name>
    <dbReference type="NCBI Taxonomy" id="395010"/>
    <lineage>
        <taxon>Eukaryota</taxon>
        <taxon>Fungi</taxon>
        <taxon>Dikarya</taxon>
        <taxon>Ascomycota</taxon>
        <taxon>Pezizomycotina</taxon>
        <taxon>Dothideomycetes</taxon>
        <taxon>Dothideomycetidae</taxon>
        <taxon>Mycosphaerellales</taxon>
        <taxon>Mycosphaerellaceae</taxon>
        <taxon>Zasmidium</taxon>
    </lineage>
</organism>
<evidence type="ECO:0000256" key="5">
    <source>
        <dbReference type="ARBA" id="ARBA00022989"/>
    </source>
</evidence>
<dbReference type="InterPro" id="IPR020846">
    <property type="entry name" value="MFS_dom"/>
</dbReference>
<evidence type="ECO:0000256" key="2">
    <source>
        <dbReference type="ARBA" id="ARBA00007520"/>
    </source>
</evidence>
<feature type="transmembrane region" description="Helical" evidence="8">
    <location>
        <begin position="300"/>
        <end position="321"/>
    </location>
</feature>
<dbReference type="EMBL" id="JAXOVC010000002">
    <property type="protein sequence ID" value="KAK4505702.1"/>
    <property type="molecule type" value="Genomic_DNA"/>
</dbReference>
<reference evidence="10 11" key="1">
    <citation type="journal article" date="2023" name="G3 (Bethesda)">
        <title>A chromosome-level genome assembly of Zasmidium syzygii isolated from banana leaves.</title>
        <authorList>
            <person name="van Westerhoven A.C."/>
            <person name="Mehrabi R."/>
            <person name="Talebi R."/>
            <person name="Steentjes M.B.F."/>
            <person name="Corcolon B."/>
            <person name="Chong P.A."/>
            <person name="Kema G.H.J."/>
            <person name="Seidl M.F."/>
        </authorList>
    </citation>
    <scope>NUCLEOTIDE SEQUENCE [LARGE SCALE GENOMIC DNA]</scope>
    <source>
        <strain evidence="10 11">P124</strain>
    </source>
</reference>
<evidence type="ECO:0000259" key="9">
    <source>
        <dbReference type="PROSITE" id="PS50850"/>
    </source>
</evidence>
<dbReference type="InterPro" id="IPR011701">
    <property type="entry name" value="MFS"/>
</dbReference>
<dbReference type="Pfam" id="PF07690">
    <property type="entry name" value="MFS_1"/>
    <property type="match status" value="1"/>
</dbReference>
<keyword evidence="6 8" id="KW-0472">Membrane</keyword>
<feature type="transmembrane region" description="Helical" evidence="8">
    <location>
        <begin position="341"/>
        <end position="361"/>
    </location>
</feature>
<evidence type="ECO:0000256" key="8">
    <source>
        <dbReference type="SAM" id="Phobius"/>
    </source>
</evidence>
<feature type="transmembrane region" description="Helical" evidence="8">
    <location>
        <begin position="434"/>
        <end position="456"/>
    </location>
</feature>
<feature type="transmembrane region" description="Helical" evidence="8">
    <location>
        <begin position="268"/>
        <end position="294"/>
    </location>
</feature>
<keyword evidence="4 8" id="KW-0812">Transmembrane</keyword>